<organism evidence="2 3">
    <name type="scientific">Candidatus Avoscillospira avicola</name>
    <dbReference type="NCBI Taxonomy" id="2840706"/>
    <lineage>
        <taxon>Bacteria</taxon>
        <taxon>Bacillati</taxon>
        <taxon>Bacillota</taxon>
        <taxon>Clostridia</taxon>
        <taxon>Eubacteriales</taxon>
        <taxon>Oscillospiraceae</taxon>
        <taxon>Oscillospiraceae incertae sedis</taxon>
        <taxon>Candidatus Avoscillospira</taxon>
    </lineage>
</organism>
<protein>
    <recommendedName>
        <fullName evidence="1">Rhamnogalacturonase A/B/Epimerase-like pectate lyase domain-containing protein</fullName>
    </recommendedName>
</protein>
<accession>A0A9D1IW19</accession>
<evidence type="ECO:0000313" key="3">
    <source>
        <dbReference type="Proteomes" id="UP000824239"/>
    </source>
</evidence>
<gene>
    <name evidence="2" type="ORF">IAA53_03545</name>
</gene>
<dbReference type="InterPro" id="IPR012334">
    <property type="entry name" value="Pectin_lyas_fold"/>
</dbReference>
<evidence type="ECO:0000259" key="1">
    <source>
        <dbReference type="Pfam" id="PF12708"/>
    </source>
</evidence>
<comment type="caution">
    <text evidence="2">The sequence shown here is derived from an EMBL/GenBank/DDBJ whole genome shotgun (WGS) entry which is preliminary data.</text>
</comment>
<dbReference type="Proteomes" id="UP000824239">
    <property type="component" value="Unassembled WGS sequence"/>
</dbReference>
<reference evidence="2" key="1">
    <citation type="submission" date="2020-10" db="EMBL/GenBank/DDBJ databases">
        <authorList>
            <person name="Gilroy R."/>
        </authorList>
    </citation>
    <scope>NUCLEOTIDE SEQUENCE</scope>
    <source>
        <strain evidence="2">ChiBcec15-4380</strain>
    </source>
</reference>
<dbReference type="SUPFAM" id="SSF51126">
    <property type="entry name" value="Pectin lyase-like"/>
    <property type="match status" value="1"/>
</dbReference>
<sequence length="397" mass="42045">MKKTHSMANVLDFGADPAGILDSTAAIQAACDSSDHVYFPAGTYLVGHVEVTGHATLLGAGDHATTLKSTCTTGNVLTFLDHGWHVRDLGFDAVADRTDGAYIYAAWKQNREFPDSTAPGAANFATIENVALTRQYVGIDLDGCWSVNIAHITAFDGTDDAVAPGGAIIRLGRETYTGPVHIRGLTARTSSPDRQPTSGIHMGHVDVVSISDTLIIYHRKNIWVTPGPEQFSALIEVTNSCLDTAHHGIYIEPNGGGRVLRCGFSNTWFGAHCNDAMVIDGRDGVVTGLQFSNCMFLANAGDGVRITGQGVDGLYFSNCFSGGNLGCGLRLCDGAKNVQWLGGVLGRCHELNGNVQFGYTAEPGCTGQIALANLAGNQAGAYQDEHDVIHRFALTEG</sequence>
<dbReference type="Gene3D" id="2.160.20.10">
    <property type="entry name" value="Single-stranded right-handed beta-helix, Pectin lyase-like"/>
    <property type="match status" value="1"/>
</dbReference>
<proteinExistence type="predicted"/>
<dbReference type="InterPro" id="IPR024535">
    <property type="entry name" value="RHGA/B-epi-like_pectate_lyase"/>
</dbReference>
<dbReference type="Pfam" id="PF12708">
    <property type="entry name" value="Pect-lyase_RHGA_epim"/>
    <property type="match status" value="1"/>
</dbReference>
<feature type="domain" description="Rhamnogalacturonase A/B/Epimerase-like pectate lyase" evidence="1">
    <location>
        <begin position="8"/>
        <end position="71"/>
    </location>
</feature>
<reference evidence="2" key="2">
    <citation type="journal article" date="2021" name="PeerJ">
        <title>Extensive microbial diversity within the chicken gut microbiome revealed by metagenomics and culture.</title>
        <authorList>
            <person name="Gilroy R."/>
            <person name="Ravi A."/>
            <person name="Getino M."/>
            <person name="Pursley I."/>
            <person name="Horton D.L."/>
            <person name="Alikhan N.F."/>
            <person name="Baker D."/>
            <person name="Gharbi K."/>
            <person name="Hall N."/>
            <person name="Watson M."/>
            <person name="Adriaenssens E.M."/>
            <person name="Foster-Nyarko E."/>
            <person name="Jarju S."/>
            <person name="Secka A."/>
            <person name="Antonio M."/>
            <person name="Oren A."/>
            <person name="Chaudhuri R.R."/>
            <person name="La Ragione R."/>
            <person name="Hildebrand F."/>
            <person name="Pallen M.J."/>
        </authorList>
    </citation>
    <scope>NUCLEOTIDE SEQUENCE</scope>
    <source>
        <strain evidence="2">ChiBcec15-4380</strain>
    </source>
</reference>
<dbReference type="EMBL" id="DVHE01000024">
    <property type="protein sequence ID" value="HIR50347.1"/>
    <property type="molecule type" value="Genomic_DNA"/>
</dbReference>
<dbReference type="AlphaFoldDB" id="A0A9D1IW19"/>
<evidence type="ECO:0000313" key="2">
    <source>
        <dbReference type="EMBL" id="HIR50347.1"/>
    </source>
</evidence>
<name>A0A9D1IW19_9FIRM</name>
<dbReference type="InterPro" id="IPR011050">
    <property type="entry name" value="Pectin_lyase_fold/virulence"/>
</dbReference>